<proteinExistence type="predicted"/>
<dbReference type="EMBL" id="ML769622">
    <property type="protein sequence ID" value="KAE9391491.1"/>
    <property type="molecule type" value="Genomic_DNA"/>
</dbReference>
<evidence type="ECO:0000313" key="2">
    <source>
        <dbReference type="Proteomes" id="UP000799118"/>
    </source>
</evidence>
<dbReference type="AlphaFoldDB" id="A0A6A4H0B4"/>
<gene>
    <name evidence="1" type="ORF">BT96DRAFT_308360</name>
</gene>
<reference evidence="1" key="1">
    <citation type="journal article" date="2019" name="Environ. Microbiol.">
        <title>Fungal ecological strategies reflected in gene transcription - a case study of two litter decomposers.</title>
        <authorList>
            <person name="Barbi F."/>
            <person name="Kohler A."/>
            <person name="Barry K."/>
            <person name="Baskaran P."/>
            <person name="Daum C."/>
            <person name="Fauchery L."/>
            <person name="Ihrmark K."/>
            <person name="Kuo A."/>
            <person name="LaButti K."/>
            <person name="Lipzen A."/>
            <person name="Morin E."/>
            <person name="Grigoriev I.V."/>
            <person name="Henrissat B."/>
            <person name="Lindahl B."/>
            <person name="Martin F."/>
        </authorList>
    </citation>
    <scope>NUCLEOTIDE SEQUENCE</scope>
    <source>
        <strain evidence="1">JB14</strain>
    </source>
</reference>
<sequence length="104" mass="11221">MNATVRLRLKSGLGLPWCSSSLLGRRATCTSPKSIGALGSLPSSVGFGSSVREEQRARYPRSGKSMNATVRLRLKSGLGLPWCSSSLLGRRATCPLMFMFQLCI</sequence>
<protein>
    <submittedName>
        <fullName evidence="1">Uncharacterized protein</fullName>
    </submittedName>
</protein>
<evidence type="ECO:0000313" key="1">
    <source>
        <dbReference type="EMBL" id="KAE9391491.1"/>
    </source>
</evidence>
<organism evidence="1 2">
    <name type="scientific">Gymnopus androsaceus JB14</name>
    <dbReference type="NCBI Taxonomy" id="1447944"/>
    <lineage>
        <taxon>Eukaryota</taxon>
        <taxon>Fungi</taxon>
        <taxon>Dikarya</taxon>
        <taxon>Basidiomycota</taxon>
        <taxon>Agaricomycotina</taxon>
        <taxon>Agaricomycetes</taxon>
        <taxon>Agaricomycetidae</taxon>
        <taxon>Agaricales</taxon>
        <taxon>Marasmiineae</taxon>
        <taxon>Omphalotaceae</taxon>
        <taxon>Gymnopus</taxon>
    </lineage>
</organism>
<accession>A0A6A4H0B4</accession>
<name>A0A6A4H0B4_9AGAR</name>
<dbReference type="Proteomes" id="UP000799118">
    <property type="component" value="Unassembled WGS sequence"/>
</dbReference>
<keyword evidence="2" id="KW-1185">Reference proteome</keyword>